<accession>W7HTB7</accession>
<evidence type="ECO:0008006" key="3">
    <source>
        <dbReference type="Google" id="ProtNLM"/>
    </source>
</evidence>
<dbReference type="AlphaFoldDB" id="W7HTB7"/>
<keyword evidence="2" id="KW-1185">Reference proteome</keyword>
<dbReference type="EMBL" id="KI966410">
    <property type="protein sequence ID" value="EWC47356.1"/>
    <property type="molecule type" value="Genomic_DNA"/>
</dbReference>
<dbReference type="HOGENOM" id="CLU_356787_0_0_1"/>
<evidence type="ECO:0000313" key="2">
    <source>
        <dbReference type="Proteomes" id="UP000024837"/>
    </source>
</evidence>
<protein>
    <recommendedName>
        <fullName evidence="3">Clr5 domain-containing protein</fullName>
    </recommendedName>
</protein>
<organism evidence="1 2">
    <name type="scientific">Drechslerella stenobrocha 248</name>
    <dbReference type="NCBI Taxonomy" id="1043628"/>
    <lineage>
        <taxon>Eukaryota</taxon>
        <taxon>Fungi</taxon>
        <taxon>Dikarya</taxon>
        <taxon>Ascomycota</taxon>
        <taxon>Pezizomycotina</taxon>
        <taxon>Orbiliomycetes</taxon>
        <taxon>Orbiliales</taxon>
        <taxon>Orbiliaceae</taxon>
        <taxon>Drechslerella</taxon>
    </lineage>
</organism>
<gene>
    <name evidence="1" type="ORF">DRE_00324</name>
</gene>
<name>W7HTB7_9PEZI</name>
<sequence>MDYRFVAGCSVPQTRHYIRLEDLEPYRAYILEKHESGLRQKRILTALETEKGVHIELANLKRALEKWGKSRKNLTKGRKLYIRNRVEKRRLEGKVEHRVRLKRSGRDLDQQEIEAIMANTPGFFRGLKESPADIEFLPTPGARESENRVGSLGGASGEMFGGHNTDPDSIVQVDDPIYNIRHSTGTSVPAVMQIETGELPMPDDGTFDHFSESLKIYPYPGADWETVIAAEEDHYKGKQKNGEDKTEDLVEVIVKGLDDLSVAPSGPPSPKFDLIVSQESGELYSQEAERFILATTGVEQGSQCTPLSKYAHEHQDDYDDYIRTFEEEAKDFILQVQSLSAGKGISLEEAEYMLSQQIVREMHYSPLPYHIYSAVLDDSYKVSSSDVEFESTAEYKHLYETYHKLVEENFAAIKSSVDTLPQGSMSCKSFNRCIVHFPRILKEYGVYHFFTASTLYWTARLIGASSLNQPEFLNTVYSEALYIFDRIGMSYHTTPLDCFYRTSRLGVEVDPFSVRRQSIRQKILKKFGRYDPRTIFVFSDLASQLLNSPSLVKQGEMIAHGIFHIIEHSQDSDPSTGLNNMWIIRSLVLLGETLRERGKYRLSARLLERAWSWEKADKTPPRGVDSLIRCPFPLGVVYSKLRQYKRSLEILLDHTGKGASAIQLPGAGVFQDTQIIGETWGEPQQAIHGSLEGLGARWT</sequence>
<dbReference type="OrthoDB" id="5338967at2759"/>
<evidence type="ECO:0000313" key="1">
    <source>
        <dbReference type="EMBL" id="EWC47356.1"/>
    </source>
</evidence>
<reference evidence="1 2" key="1">
    <citation type="submission" date="2013-05" db="EMBL/GenBank/DDBJ databases">
        <title>Drechslerella stenobrocha genome reveals carnivorous origination and mechanical trapping mechanism of predatory fungi.</title>
        <authorList>
            <person name="Liu X."/>
            <person name="Zhang W."/>
            <person name="Liu K."/>
        </authorList>
    </citation>
    <scope>NUCLEOTIDE SEQUENCE [LARGE SCALE GENOMIC DNA]</scope>
    <source>
        <strain evidence="1 2">248</strain>
    </source>
</reference>
<proteinExistence type="predicted"/>
<dbReference type="Proteomes" id="UP000024837">
    <property type="component" value="Unassembled WGS sequence"/>
</dbReference>